<organism evidence="2 3">
    <name type="scientific">Romanomermis culicivorax</name>
    <name type="common">Nematode worm</name>
    <dbReference type="NCBI Taxonomy" id="13658"/>
    <lineage>
        <taxon>Eukaryota</taxon>
        <taxon>Metazoa</taxon>
        <taxon>Ecdysozoa</taxon>
        <taxon>Nematoda</taxon>
        <taxon>Enoplea</taxon>
        <taxon>Dorylaimia</taxon>
        <taxon>Mermithida</taxon>
        <taxon>Mermithoidea</taxon>
        <taxon>Mermithidae</taxon>
        <taxon>Romanomermis</taxon>
    </lineage>
</organism>
<reference evidence="3" key="1">
    <citation type="submission" date="2022-11" db="UniProtKB">
        <authorList>
            <consortium name="WormBaseParasite"/>
        </authorList>
    </citation>
    <scope>IDENTIFICATION</scope>
</reference>
<keyword evidence="1" id="KW-0472">Membrane</keyword>
<keyword evidence="1" id="KW-0812">Transmembrane</keyword>
<feature type="transmembrane region" description="Helical" evidence="1">
    <location>
        <begin position="20"/>
        <end position="42"/>
    </location>
</feature>
<accession>A0A915I9F3</accession>
<keyword evidence="2" id="KW-1185">Reference proteome</keyword>
<name>A0A915I9F3_ROMCU</name>
<evidence type="ECO:0000256" key="1">
    <source>
        <dbReference type="SAM" id="Phobius"/>
    </source>
</evidence>
<dbReference type="Proteomes" id="UP000887565">
    <property type="component" value="Unplaced"/>
</dbReference>
<evidence type="ECO:0000313" key="2">
    <source>
        <dbReference type="Proteomes" id="UP000887565"/>
    </source>
</evidence>
<keyword evidence="1" id="KW-1133">Transmembrane helix</keyword>
<dbReference type="WBParaSite" id="nRc.2.0.1.t09920-RA">
    <property type="protein sequence ID" value="nRc.2.0.1.t09920-RA"/>
    <property type="gene ID" value="nRc.2.0.1.g09920"/>
</dbReference>
<dbReference type="AlphaFoldDB" id="A0A915I9F3"/>
<sequence>MNFDKLLTDHIGEFGKYQLIYLILVVTPTIFTSFSALSWTFAGATGSFECINGGILNGTADIKISIGTCSGGGSWINSTHRNLTISDDEFCNEFEWDRSIVGYTATERWKLICSRQWLKALIQSHYYVGQFFGSIIFGILGDQ</sequence>
<protein>
    <submittedName>
        <fullName evidence="3">Uncharacterized protein</fullName>
    </submittedName>
</protein>
<evidence type="ECO:0000313" key="3">
    <source>
        <dbReference type="WBParaSite" id="nRc.2.0.1.t09920-RA"/>
    </source>
</evidence>
<proteinExistence type="predicted"/>